<dbReference type="STRING" id="1008305.A4H02_05560"/>
<reference evidence="2" key="1">
    <citation type="submission" date="2016-04" db="EMBL/GenBank/DDBJ databases">
        <title>The genome sequence project of a novel Fervidobacterium isolate from a hot spring in Thailand.</title>
        <authorList>
            <person name="Gonzalez J.M."/>
            <person name="Cuecas A."/>
            <person name="Kanoksilapatham W."/>
        </authorList>
    </citation>
    <scope>NUCLEOTIDE SEQUENCE [LARGE SCALE GENOMIC DNA]</scope>
    <source>
        <strain evidence="2">FC2004</strain>
    </source>
</reference>
<evidence type="ECO:0000313" key="1">
    <source>
        <dbReference type="EMBL" id="ODN30494.1"/>
    </source>
</evidence>
<comment type="caution">
    <text evidence="1">The sequence shown here is derived from an EMBL/GenBank/DDBJ whole genome shotgun (WGS) entry which is preliminary data.</text>
</comment>
<evidence type="ECO:0000313" key="2">
    <source>
        <dbReference type="Proteomes" id="UP000094570"/>
    </source>
</evidence>
<keyword evidence="2" id="KW-1185">Reference proteome</keyword>
<proteinExistence type="predicted"/>
<name>A0A1E3G2I4_9BACT</name>
<dbReference type="OrthoDB" id="1722540at2"/>
<dbReference type="Proteomes" id="UP000094570">
    <property type="component" value="Unassembled WGS sequence"/>
</dbReference>
<dbReference type="RefSeq" id="WP_069293177.1">
    <property type="nucleotide sequence ID" value="NZ_CP140110.1"/>
</dbReference>
<organism evidence="1 2">
    <name type="scientific">Fervidobacterium thailandense</name>
    <dbReference type="NCBI Taxonomy" id="1008305"/>
    <lineage>
        <taxon>Bacteria</taxon>
        <taxon>Thermotogati</taxon>
        <taxon>Thermotogota</taxon>
        <taxon>Thermotogae</taxon>
        <taxon>Thermotogales</taxon>
        <taxon>Fervidobacteriaceae</taxon>
        <taxon>Fervidobacterium</taxon>
    </lineage>
</organism>
<dbReference type="AlphaFoldDB" id="A0A1E3G2I4"/>
<gene>
    <name evidence="1" type="ORF">A4H02_05560</name>
</gene>
<dbReference type="Pfam" id="PF18937">
    <property type="entry name" value="DUF5685"/>
    <property type="match status" value="1"/>
</dbReference>
<accession>A0A1E3G2I4</accession>
<sequence length="298" mass="34790">MFGYVRPVRMELKIREWLEFRKFYCGVCVAVRKHGFLARFFLSYDSVFFAILLAALNSGRKGLNEERHFCWLTLKPVRIFTGESVENSASAFALLLKYKLLDDAVDGRSLIKRFLSGLIHSKGLKMWEEMKIVVVRHLETLKEVELRKSSDLDEAATVFGNLTAAIFKSVASDENQALVMEHLGRHLGMWIYLLDAYNDLEEDLKKGSYNPVLEFYKSRFLMEWENSRTLDPEDIKQRTLNVIREKLYGYLDQVWKAYDLLVLKDFKSILDNIVYFGLQERTEMVLSGSKRACHLKRL</sequence>
<dbReference type="EMBL" id="LWAF01000006">
    <property type="protein sequence ID" value="ODN30494.1"/>
    <property type="molecule type" value="Genomic_DNA"/>
</dbReference>
<dbReference type="InterPro" id="IPR043740">
    <property type="entry name" value="DUF5685"/>
</dbReference>
<protein>
    <submittedName>
        <fullName evidence="1">Uncharacterized protein</fullName>
    </submittedName>
</protein>